<sequence length="114" mass="13142">MTDSVSSRLDLLRFLERVQERDLERTRRWIAEEERREAEQLQGQQHRPPPPDWLIEHGLNRHNVQQVHTGECWAAAQSTRTRPVTRTQALHALTQGVPACGQCRPDTTLGLLDS</sequence>
<proteinExistence type="predicted"/>
<dbReference type="Pfam" id="PF19746">
    <property type="entry name" value="DUF6233"/>
    <property type="match status" value="1"/>
</dbReference>
<protein>
    <submittedName>
        <fullName evidence="2">DUF6233 domain-containing protein</fullName>
    </submittedName>
</protein>
<dbReference type="InterPro" id="IPR046200">
    <property type="entry name" value="DUF6233"/>
</dbReference>
<organism evidence="2 3">
    <name type="scientific">Streptomyces tricolor</name>
    <dbReference type="NCBI Taxonomy" id="68277"/>
    <lineage>
        <taxon>Bacteria</taxon>
        <taxon>Bacillati</taxon>
        <taxon>Actinomycetota</taxon>
        <taxon>Actinomycetes</taxon>
        <taxon>Kitasatosporales</taxon>
        <taxon>Streptomycetaceae</taxon>
        <taxon>Streptomyces</taxon>
        <taxon>Streptomyces violaceoruber group</taxon>
    </lineage>
</organism>
<feature type="region of interest" description="Disordered" evidence="1">
    <location>
        <begin position="34"/>
        <end position="55"/>
    </location>
</feature>
<dbReference type="RefSeq" id="WP_107502125.1">
    <property type="nucleotide sequence ID" value="NZ_JAKKZF010000201.1"/>
</dbReference>
<comment type="caution">
    <text evidence="2">The sequence shown here is derived from an EMBL/GenBank/DDBJ whole genome shotgun (WGS) entry which is preliminary data.</text>
</comment>
<gene>
    <name evidence="2" type="ORF">L0F81_33750</name>
</gene>
<accession>A0ABS9JRG6</accession>
<keyword evidence="3" id="KW-1185">Reference proteome</keyword>
<evidence type="ECO:0000313" key="2">
    <source>
        <dbReference type="EMBL" id="MCG0068173.1"/>
    </source>
</evidence>
<reference evidence="2 3" key="1">
    <citation type="submission" date="2022-01" db="EMBL/GenBank/DDBJ databases">
        <title>Draft Genome Sequences of Seven Type Strains of the Genus Streptomyces.</title>
        <authorList>
            <person name="Aziz S."/>
            <person name="Coretto E."/>
            <person name="Chronakova A."/>
            <person name="Sproer C."/>
            <person name="Huber K."/>
            <person name="Nouioui I."/>
            <person name="Gross H."/>
        </authorList>
    </citation>
    <scope>NUCLEOTIDE SEQUENCE [LARGE SCALE GENOMIC DNA]</scope>
    <source>
        <strain evidence="2 3">DSM 41685</strain>
    </source>
</reference>
<evidence type="ECO:0000256" key="1">
    <source>
        <dbReference type="SAM" id="MobiDB-lite"/>
    </source>
</evidence>
<dbReference type="EMBL" id="JAKKZF010000201">
    <property type="protein sequence ID" value="MCG0068173.1"/>
    <property type="molecule type" value="Genomic_DNA"/>
</dbReference>
<name>A0ABS9JRG6_9ACTN</name>
<dbReference type="Proteomes" id="UP001299012">
    <property type="component" value="Unassembled WGS sequence"/>
</dbReference>
<evidence type="ECO:0000313" key="3">
    <source>
        <dbReference type="Proteomes" id="UP001299012"/>
    </source>
</evidence>